<dbReference type="Proteomes" id="UP000274822">
    <property type="component" value="Unassembled WGS sequence"/>
</dbReference>
<evidence type="ECO:0000313" key="2">
    <source>
        <dbReference type="EMBL" id="RUS13198.1"/>
    </source>
</evidence>
<protein>
    <submittedName>
        <fullName evidence="2">Uncharacterized protein</fullName>
    </submittedName>
</protein>
<keyword evidence="3" id="KW-1185">Reference proteome</keyword>
<comment type="caution">
    <text evidence="2">The sequence shown here is derived from an EMBL/GenBank/DDBJ whole genome shotgun (WGS) entry which is preliminary data.</text>
</comment>
<evidence type="ECO:0000256" key="1">
    <source>
        <dbReference type="SAM" id="MobiDB-lite"/>
    </source>
</evidence>
<organism evidence="2 3">
    <name type="scientific">Jimgerdemannia flammicorona</name>
    <dbReference type="NCBI Taxonomy" id="994334"/>
    <lineage>
        <taxon>Eukaryota</taxon>
        <taxon>Fungi</taxon>
        <taxon>Fungi incertae sedis</taxon>
        <taxon>Mucoromycota</taxon>
        <taxon>Mucoromycotina</taxon>
        <taxon>Endogonomycetes</taxon>
        <taxon>Endogonales</taxon>
        <taxon>Endogonaceae</taxon>
        <taxon>Jimgerdemannia</taxon>
    </lineage>
</organism>
<reference evidence="2 3" key="1">
    <citation type="journal article" date="2018" name="New Phytol.">
        <title>Phylogenomics of Endogonaceae and evolution of mycorrhizas within Mucoromycota.</title>
        <authorList>
            <person name="Chang Y."/>
            <person name="Desiro A."/>
            <person name="Na H."/>
            <person name="Sandor L."/>
            <person name="Lipzen A."/>
            <person name="Clum A."/>
            <person name="Barry K."/>
            <person name="Grigoriev I.V."/>
            <person name="Martin F.M."/>
            <person name="Stajich J.E."/>
            <person name="Smith M.E."/>
            <person name="Bonito G."/>
            <person name="Spatafora J.W."/>
        </authorList>
    </citation>
    <scope>NUCLEOTIDE SEQUENCE [LARGE SCALE GENOMIC DNA]</scope>
    <source>
        <strain evidence="2 3">AD002</strain>
    </source>
</reference>
<sequence length="129" mass="14023">MSPNTPSELQLPPEPIPQPSTSTSSIHPGSQGFQANGIEKEEIWSTILTSVASSKLVPAKNVLILGKHIPRGNHYGFTRIVFGGGVLESWRYLGGKRESFPNNCLGSQTMLEANELDIAVLPRTPHSYL</sequence>
<proteinExistence type="predicted"/>
<dbReference type="AlphaFoldDB" id="A0A433P6P8"/>
<feature type="region of interest" description="Disordered" evidence="1">
    <location>
        <begin position="1"/>
        <end position="33"/>
    </location>
</feature>
<dbReference type="EMBL" id="RBNJ01030662">
    <property type="protein sequence ID" value="RUS13198.1"/>
    <property type="molecule type" value="Genomic_DNA"/>
</dbReference>
<feature type="compositionally biased region" description="Low complexity" evidence="1">
    <location>
        <begin position="1"/>
        <end position="11"/>
    </location>
</feature>
<gene>
    <name evidence="2" type="ORF">BC938DRAFT_478034</name>
</gene>
<name>A0A433P6P8_9FUNG</name>
<accession>A0A433P6P8</accession>
<evidence type="ECO:0000313" key="3">
    <source>
        <dbReference type="Proteomes" id="UP000274822"/>
    </source>
</evidence>